<reference evidence="2 3" key="1">
    <citation type="submission" date="2017-11" db="EMBL/GenBank/DDBJ databases">
        <title>Genome sequence of Lysinibacillus sphaericus, a lignin-degrading bacteria isolated from municipal solid waste soil.</title>
        <authorList>
            <person name="Persinoti G.F."/>
            <person name="Paixao D.A."/>
            <person name="Bugg T.D."/>
            <person name="Squina F.M."/>
        </authorList>
    </citation>
    <scope>NUCLEOTIDE SEQUENCE [LARGE SCALE GENOMIC DNA]</scope>
    <source>
        <strain evidence="2 3">A1</strain>
    </source>
</reference>
<name>A0A2S5D217_LYSSH</name>
<protein>
    <submittedName>
        <fullName evidence="2">Uncharacterized protein</fullName>
    </submittedName>
</protein>
<evidence type="ECO:0000256" key="1">
    <source>
        <dbReference type="SAM" id="MobiDB-lite"/>
    </source>
</evidence>
<dbReference type="AlphaFoldDB" id="A0A2S5D217"/>
<gene>
    <name evidence="2" type="ORF">LYSIN_01887</name>
</gene>
<evidence type="ECO:0000313" key="3">
    <source>
        <dbReference type="Proteomes" id="UP000237319"/>
    </source>
</evidence>
<keyword evidence="3" id="KW-1185">Reference proteome</keyword>
<sequence>MGKSKGLSIRVEERGNGPQKPVKDNPNGCCSVACCVVGCATCTNKSEK</sequence>
<comment type="caution">
    <text evidence="2">The sequence shown here is derived from an EMBL/GenBank/DDBJ whole genome shotgun (WGS) entry which is preliminary data.</text>
</comment>
<dbReference type="Proteomes" id="UP000237319">
    <property type="component" value="Unassembled WGS sequence"/>
</dbReference>
<accession>A0A2S5D217</accession>
<proteinExistence type="predicted"/>
<feature type="region of interest" description="Disordered" evidence="1">
    <location>
        <begin position="1"/>
        <end position="23"/>
    </location>
</feature>
<evidence type="ECO:0000313" key="2">
    <source>
        <dbReference type="EMBL" id="POZ57104.1"/>
    </source>
</evidence>
<organism evidence="2 3">
    <name type="scientific">Lysinibacillus sphaericus</name>
    <name type="common">Bacillus sphaericus</name>
    <dbReference type="NCBI Taxonomy" id="1421"/>
    <lineage>
        <taxon>Bacteria</taxon>
        <taxon>Bacillati</taxon>
        <taxon>Bacillota</taxon>
        <taxon>Bacilli</taxon>
        <taxon>Bacillales</taxon>
        <taxon>Bacillaceae</taxon>
        <taxon>Lysinibacillus</taxon>
    </lineage>
</organism>
<dbReference type="EMBL" id="PGLV01000001">
    <property type="protein sequence ID" value="POZ57104.1"/>
    <property type="molecule type" value="Genomic_DNA"/>
</dbReference>